<keyword evidence="2" id="KW-0472">Membrane</keyword>
<feature type="transmembrane region" description="Helical" evidence="2">
    <location>
        <begin position="150"/>
        <end position="172"/>
    </location>
</feature>
<dbReference type="AlphaFoldDB" id="A0A518G1B5"/>
<proteinExistence type="predicted"/>
<feature type="region of interest" description="Disordered" evidence="1">
    <location>
        <begin position="106"/>
        <end position="130"/>
    </location>
</feature>
<dbReference type="InterPro" id="IPR008984">
    <property type="entry name" value="SMAD_FHA_dom_sf"/>
</dbReference>
<dbReference type="SUPFAM" id="SSF49879">
    <property type="entry name" value="SMAD/FHA domain"/>
    <property type="match status" value="1"/>
</dbReference>
<evidence type="ECO:0000256" key="1">
    <source>
        <dbReference type="SAM" id="MobiDB-lite"/>
    </source>
</evidence>
<evidence type="ECO:0008006" key="5">
    <source>
        <dbReference type="Google" id="ProtNLM"/>
    </source>
</evidence>
<evidence type="ECO:0000313" key="3">
    <source>
        <dbReference type="EMBL" id="QDV22334.1"/>
    </source>
</evidence>
<dbReference type="Proteomes" id="UP000318017">
    <property type="component" value="Chromosome"/>
</dbReference>
<keyword evidence="2" id="KW-1133">Transmembrane helix</keyword>
<gene>
    <name evidence="3" type="ORF">Q31a_06180</name>
</gene>
<evidence type="ECO:0000256" key="2">
    <source>
        <dbReference type="SAM" id="Phobius"/>
    </source>
</evidence>
<feature type="compositionally biased region" description="Polar residues" evidence="1">
    <location>
        <begin position="114"/>
        <end position="125"/>
    </location>
</feature>
<name>A0A518G1B5_9BACT</name>
<dbReference type="KEGG" id="ahel:Q31a_06180"/>
<sequence>MPARIEFQAGMLRGHRFAIERAVTRVGSAPHSDICIPNAEFPNHAMTLEYRDGVYRVYNRSDTAFHLSGNRLLPGEALAWPDSDVLELDNGTQLILDVDVDPRPMPVSAEDRVASQTPELENQPHSSDEIGLPVAGLPAESRPAMPKSNLIPILVICLCGLGSLGLLARHYLKDAVSSRSTLGFDEIVEFALQDEAMSEATLTRFQLAEAAVIRGHRKLAAERYGALRSYLIQNSLEHESSQAVNVPEQMIDFIEYRLSQLVH</sequence>
<dbReference type="Gene3D" id="2.60.200.20">
    <property type="match status" value="1"/>
</dbReference>
<dbReference type="OrthoDB" id="5065133at2"/>
<protein>
    <recommendedName>
        <fullName evidence="5">FHA domain-containing protein</fullName>
    </recommendedName>
</protein>
<accession>A0A518G1B5</accession>
<keyword evidence="4" id="KW-1185">Reference proteome</keyword>
<evidence type="ECO:0000313" key="4">
    <source>
        <dbReference type="Proteomes" id="UP000318017"/>
    </source>
</evidence>
<reference evidence="3 4" key="1">
    <citation type="submission" date="2019-02" db="EMBL/GenBank/DDBJ databases">
        <title>Deep-cultivation of Planctomycetes and their phenomic and genomic characterization uncovers novel biology.</title>
        <authorList>
            <person name="Wiegand S."/>
            <person name="Jogler M."/>
            <person name="Boedeker C."/>
            <person name="Pinto D."/>
            <person name="Vollmers J."/>
            <person name="Rivas-Marin E."/>
            <person name="Kohn T."/>
            <person name="Peeters S.H."/>
            <person name="Heuer A."/>
            <person name="Rast P."/>
            <person name="Oberbeckmann S."/>
            <person name="Bunk B."/>
            <person name="Jeske O."/>
            <person name="Meyerdierks A."/>
            <person name="Storesund J.E."/>
            <person name="Kallscheuer N."/>
            <person name="Luecker S."/>
            <person name="Lage O.M."/>
            <person name="Pohl T."/>
            <person name="Merkel B.J."/>
            <person name="Hornburger P."/>
            <person name="Mueller R.-W."/>
            <person name="Bruemmer F."/>
            <person name="Labrenz M."/>
            <person name="Spormann A.M."/>
            <person name="Op den Camp H."/>
            <person name="Overmann J."/>
            <person name="Amann R."/>
            <person name="Jetten M.S.M."/>
            <person name="Mascher T."/>
            <person name="Medema M.H."/>
            <person name="Devos D.P."/>
            <person name="Kaster A.-K."/>
            <person name="Ovreas L."/>
            <person name="Rohde M."/>
            <person name="Galperin M.Y."/>
            <person name="Jogler C."/>
        </authorList>
    </citation>
    <scope>NUCLEOTIDE SEQUENCE [LARGE SCALE GENOMIC DNA]</scope>
    <source>
        <strain evidence="3 4">Q31a</strain>
    </source>
</reference>
<dbReference type="RefSeq" id="WP_145073733.1">
    <property type="nucleotide sequence ID" value="NZ_CP036298.1"/>
</dbReference>
<organism evidence="3 4">
    <name type="scientific">Aureliella helgolandensis</name>
    <dbReference type="NCBI Taxonomy" id="2527968"/>
    <lineage>
        <taxon>Bacteria</taxon>
        <taxon>Pseudomonadati</taxon>
        <taxon>Planctomycetota</taxon>
        <taxon>Planctomycetia</taxon>
        <taxon>Pirellulales</taxon>
        <taxon>Pirellulaceae</taxon>
        <taxon>Aureliella</taxon>
    </lineage>
</organism>
<dbReference type="CDD" id="cd00060">
    <property type="entry name" value="FHA"/>
    <property type="match status" value="1"/>
</dbReference>
<dbReference type="EMBL" id="CP036298">
    <property type="protein sequence ID" value="QDV22334.1"/>
    <property type="molecule type" value="Genomic_DNA"/>
</dbReference>
<keyword evidence="2" id="KW-0812">Transmembrane</keyword>